<evidence type="ECO:0000256" key="1">
    <source>
        <dbReference type="SAM" id="MobiDB-lite"/>
    </source>
</evidence>
<feature type="compositionally biased region" description="Polar residues" evidence="1">
    <location>
        <begin position="40"/>
        <end position="49"/>
    </location>
</feature>
<feature type="region of interest" description="Disordered" evidence="1">
    <location>
        <begin position="1"/>
        <end position="55"/>
    </location>
</feature>
<gene>
    <name evidence="2" type="ORF">BCV69DRAFT_301910</name>
</gene>
<feature type="compositionally biased region" description="Low complexity" evidence="1">
    <location>
        <begin position="18"/>
        <end position="39"/>
    </location>
</feature>
<evidence type="ECO:0000313" key="3">
    <source>
        <dbReference type="Proteomes" id="UP000245942"/>
    </source>
</evidence>
<name>A0A316TWZ5_9BASI</name>
<reference evidence="2 3" key="1">
    <citation type="journal article" date="2018" name="Mol. Biol. Evol.">
        <title>Broad Genomic Sampling Reveals a Smut Pathogenic Ancestry of the Fungal Clade Ustilaginomycotina.</title>
        <authorList>
            <person name="Kijpornyongpan T."/>
            <person name="Mondo S.J."/>
            <person name="Barry K."/>
            <person name="Sandor L."/>
            <person name="Lee J."/>
            <person name="Lipzen A."/>
            <person name="Pangilinan J."/>
            <person name="LaButti K."/>
            <person name="Hainaut M."/>
            <person name="Henrissat B."/>
            <person name="Grigoriev I.V."/>
            <person name="Spatafora J.W."/>
            <person name="Aime M.C."/>
        </authorList>
    </citation>
    <scope>NUCLEOTIDE SEQUENCE [LARGE SCALE GENOMIC DNA]</scope>
    <source>
        <strain evidence="2 3">MCA 4718</strain>
    </source>
</reference>
<dbReference type="EMBL" id="KZ819341">
    <property type="protein sequence ID" value="PWN17730.1"/>
    <property type="molecule type" value="Genomic_DNA"/>
</dbReference>
<feature type="compositionally biased region" description="Basic and acidic residues" evidence="1">
    <location>
        <begin position="433"/>
        <end position="457"/>
    </location>
</feature>
<dbReference type="GeneID" id="37016351"/>
<sequence>MPSAVPGLSTPAPPYQDATAQASSPTPTPSTSTQPCSTSHQAQVATTSPAKRKRVRRDVATVAEWARLHADCGWTLARIAEEFETMPSTIFSAINPPARKKAKITDEMVPTVIRTLRSPAASLQDLQDAIVASHGDVVPMDQIKSLVARDVHGRLTPLPVRLGLHDPLAEEKFRQDLEYLDPNDTRNIIWVGQAQAHITLCNGNTKCKDLTGPILPPGDLSNKYLITTAVVAMTFDTTIYDRTYFGLLPREAPAEHDEEGTPIVNSAWTIWQALAATVEQQYWSFQGETLYMPTCIIVDESVLDAFPVLADLWAASKCIFYRLPPCLRNLSPVHAYAEDLPPIVCRKQDTEVQDDLVQRHILKHWDTLSPAFSERACRKLAKFRNGNEEPITATNRRLLRGEDHRENSPEMIDGEASFAALEDDEMSSSSSDFPDHLLPRRGLEDGHSTCQTAERHVSSVASSRSGRRERGPPQGSSADGTNTRRQRGPRFSTASLSGSEQRANRQSDMPPDTHTTTPGVSPSHAAD</sequence>
<feature type="compositionally biased region" description="Polar residues" evidence="1">
    <location>
        <begin position="492"/>
        <end position="520"/>
    </location>
</feature>
<dbReference type="AlphaFoldDB" id="A0A316TWZ5"/>
<keyword evidence="3" id="KW-1185">Reference proteome</keyword>
<dbReference type="RefSeq" id="XP_025344890.1">
    <property type="nucleotide sequence ID" value="XM_025494617.1"/>
</dbReference>
<feature type="region of interest" description="Disordered" evidence="1">
    <location>
        <begin position="422"/>
        <end position="527"/>
    </location>
</feature>
<proteinExistence type="predicted"/>
<dbReference type="Proteomes" id="UP000245942">
    <property type="component" value="Unassembled WGS sequence"/>
</dbReference>
<feature type="compositionally biased region" description="Polar residues" evidence="1">
    <location>
        <begin position="474"/>
        <end position="483"/>
    </location>
</feature>
<accession>A0A316TWZ5</accession>
<evidence type="ECO:0000313" key="2">
    <source>
        <dbReference type="EMBL" id="PWN17730.1"/>
    </source>
</evidence>
<protein>
    <submittedName>
        <fullName evidence="2">Uncharacterized protein</fullName>
    </submittedName>
</protein>
<organism evidence="2 3">
    <name type="scientific">Pseudomicrostroma glucosiphilum</name>
    <dbReference type="NCBI Taxonomy" id="1684307"/>
    <lineage>
        <taxon>Eukaryota</taxon>
        <taxon>Fungi</taxon>
        <taxon>Dikarya</taxon>
        <taxon>Basidiomycota</taxon>
        <taxon>Ustilaginomycotina</taxon>
        <taxon>Exobasidiomycetes</taxon>
        <taxon>Microstromatales</taxon>
        <taxon>Microstromatales incertae sedis</taxon>
        <taxon>Pseudomicrostroma</taxon>
    </lineage>
</organism>